<dbReference type="RefSeq" id="WP_012749939.1">
    <property type="nucleotide sequence ID" value="NC_012796.1"/>
</dbReference>
<evidence type="ECO:0000313" key="1">
    <source>
        <dbReference type="EMBL" id="BAH73855.1"/>
    </source>
</evidence>
<dbReference type="AlphaFoldDB" id="C4XH87"/>
<keyword evidence="2" id="KW-1185">Reference proteome</keyword>
<name>C4XH87_SOLM1</name>
<dbReference type="HOGENOM" id="CLU_775510_0_0_7"/>
<accession>C4XH87</accession>
<dbReference type="OrthoDB" id="5494762at2"/>
<evidence type="ECO:0000313" key="2">
    <source>
        <dbReference type="Proteomes" id="UP000009071"/>
    </source>
</evidence>
<dbReference type="KEGG" id="dma:DMR_03640"/>
<organism evidence="1 2">
    <name type="scientific">Solidesulfovibrio magneticus (strain ATCC 700980 / DSM 13731 / RS-1)</name>
    <name type="common">Desulfovibrio magneticus</name>
    <dbReference type="NCBI Taxonomy" id="573370"/>
    <lineage>
        <taxon>Bacteria</taxon>
        <taxon>Pseudomonadati</taxon>
        <taxon>Thermodesulfobacteriota</taxon>
        <taxon>Desulfovibrionia</taxon>
        <taxon>Desulfovibrionales</taxon>
        <taxon>Desulfovibrionaceae</taxon>
        <taxon>Solidesulfovibrio</taxon>
    </lineage>
</organism>
<dbReference type="EMBL" id="AP010904">
    <property type="protein sequence ID" value="BAH73855.1"/>
    <property type="molecule type" value="Genomic_DNA"/>
</dbReference>
<dbReference type="Proteomes" id="UP000009071">
    <property type="component" value="Chromosome"/>
</dbReference>
<dbReference type="STRING" id="573370.DMR_03640"/>
<proteinExistence type="predicted"/>
<dbReference type="eggNOG" id="COG0457">
    <property type="taxonomic scope" value="Bacteria"/>
</dbReference>
<sequence>MRVVRQIASPEGLIAWKSELAGVAVEGAEGLDYGRYFDGLEAFVTHEPARSLLAGLCGGEPEMVVLRAEKHGALYHPASLTLTVDGRETKLCVNVAATAEARAMLELEAGLLTGLRDNFTPEFLPAPHAFAEHDGLAFLLEDWFAGYHEFHQNDAGLVSLWDYDTGTRTLSPAQGRELYRQAAAILTRYYHVATGASIGPWHHAAGDFVARVDNAGVSVRLITVRGYGASRDFSAAGELAEKFAALSFFTNMTMRLRLDRVEGVGELVVAGPEVAEAAVQGFLDGLGALDLEPQRLAGLLEFLGSFSAEELVRAAEGLAWPCPDDEAALLATAWPDHAAVVVAALGRGLGSEREGHC</sequence>
<gene>
    <name evidence="1" type="ordered locus">DMR_03640</name>
</gene>
<protein>
    <submittedName>
        <fullName evidence="1">Uncharacterized protein</fullName>
    </submittedName>
</protein>
<reference evidence="1 2" key="1">
    <citation type="journal article" date="2009" name="Genome Res.">
        <title>Whole genome sequence of Desulfovibrio magneticus strain RS-1 revealed common gene clusters in magnetotactic bacteria.</title>
        <authorList>
            <person name="Nakazawa H."/>
            <person name="Arakaki A."/>
            <person name="Narita-Yamada S."/>
            <person name="Yashiro I."/>
            <person name="Jinno K."/>
            <person name="Aoki N."/>
            <person name="Tsuruyama A."/>
            <person name="Okamura Y."/>
            <person name="Tanikawa S."/>
            <person name="Fujita N."/>
            <person name="Takeyama H."/>
            <person name="Matsunaga T."/>
        </authorList>
    </citation>
    <scope>NUCLEOTIDE SEQUENCE [LARGE SCALE GENOMIC DNA]</scope>
    <source>
        <strain evidence="2">ATCC 700980 / DSM 13731 / RS-1</strain>
    </source>
</reference>